<evidence type="ECO:0000256" key="3">
    <source>
        <dbReference type="SAM" id="SignalP"/>
    </source>
</evidence>
<organism evidence="6">
    <name type="scientific">Phaeocystis antarctica</name>
    <dbReference type="NCBI Taxonomy" id="33657"/>
    <lineage>
        <taxon>Eukaryota</taxon>
        <taxon>Haptista</taxon>
        <taxon>Haptophyta</taxon>
        <taxon>Prymnesiophyceae</taxon>
        <taxon>Phaeocystales</taxon>
        <taxon>Phaeocystaceae</taxon>
        <taxon>Phaeocystis</taxon>
    </lineage>
</organism>
<dbReference type="InterPro" id="IPR008778">
    <property type="entry name" value="Pirin_C_dom"/>
</dbReference>
<dbReference type="Pfam" id="PF02678">
    <property type="entry name" value="Pirin"/>
    <property type="match status" value="1"/>
</dbReference>
<evidence type="ECO:0000256" key="2">
    <source>
        <dbReference type="RuleBase" id="RU003457"/>
    </source>
</evidence>
<feature type="chain" id="PRO_5030657790" description="Pirin N-terminal domain-containing protein" evidence="3">
    <location>
        <begin position="26"/>
        <end position="398"/>
    </location>
</feature>
<accession>A0A7S0E1A6</accession>
<dbReference type="PANTHER" id="PTHR13903">
    <property type="entry name" value="PIRIN-RELATED"/>
    <property type="match status" value="1"/>
</dbReference>
<dbReference type="Pfam" id="PF05726">
    <property type="entry name" value="Pirin_C"/>
    <property type="match status" value="1"/>
</dbReference>
<evidence type="ECO:0008006" key="7">
    <source>
        <dbReference type="Google" id="ProtNLM"/>
    </source>
</evidence>
<dbReference type="SUPFAM" id="SSF51182">
    <property type="entry name" value="RmlC-like cupins"/>
    <property type="match status" value="1"/>
</dbReference>
<evidence type="ECO:0000313" key="6">
    <source>
        <dbReference type="EMBL" id="CAD8470362.1"/>
    </source>
</evidence>
<dbReference type="EMBL" id="HBEP01003520">
    <property type="protein sequence ID" value="CAD8470362.1"/>
    <property type="molecule type" value="Transcribed_RNA"/>
</dbReference>
<dbReference type="AlphaFoldDB" id="A0A7S0E1A6"/>
<evidence type="ECO:0000259" key="4">
    <source>
        <dbReference type="Pfam" id="PF02678"/>
    </source>
</evidence>
<dbReference type="InterPro" id="IPR011051">
    <property type="entry name" value="RmlC_Cupin_sf"/>
</dbReference>
<gene>
    <name evidence="6" type="ORF">PANT1444_LOCUS2026</name>
</gene>
<dbReference type="PANTHER" id="PTHR13903:SF8">
    <property type="entry name" value="PIRIN"/>
    <property type="match status" value="1"/>
</dbReference>
<dbReference type="InterPro" id="IPR012093">
    <property type="entry name" value="Pirin"/>
</dbReference>
<dbReference type="Gene3D" id="2.60.120.10">
    <property type="entry name" value="Jelly Rolls"/>
    <property type="match status" value="2"/>
</dbReference>
<sequence length="398" mass="43337">MMTAASGRLLLGHMTLLLMLGGVHALIPSSAPTLTPRSPARVVRHPRLPVWPAWQGLVLGVAGQVPGLRGVTDFLEDKFGGRVCPMSLDAADCDPFILLVHHRHAFRPLDFLRPLFSAIIMPEGFPAHPHRGFETVTYVLPERAGLVHRDSIGTKMSYGDGAVQWMTAGRGMLHEEMWDVSSANEQFELYQVWVNLPPQDKMSPPRCQLLTPAGAPATATVQREGRGAPVRRAEIPTIEAQGGRVSVRLLAGELDGVRGAAETFSPMLVAHVELRGEGIEHRVAVPAGWNCFAYVRRGRVRMGDGEEGEAGMFETAYFREGGDSVRLASLSAHADVMLFAGEPIGAPVASSGTMVMNTQQQLQEAMADYSRGLFGMPWDHALEDEQWADHLRGSGSRQ</sequence>
<feature type="domain" description="Pirin C-terminal" evidence="5">
    <location>
        <begin position="278"/>
        <end position="375"/>
    </location>
</feature>
<dbReference type="InterPro" id="IPR003829">
    <property type="entry name" value="Pirin_N_dom"/>
</dbReference>
<proteinExistence type="inferred from homology"/>
<evidence type="ECO:0000259" key="5">
    <source>
        <dbReference type="Pfam" id="PF05726"/>
    </source>
</evidence>
<dbReference type="CDD" id="cd02247">
    <property type="entry name" value="cupin_pirin_C"/>
    <property type="match status" value="1"/>
</dbReference>
<feature type="domain" description="Pirin N-terminal" evidence="4">
    <location>
        <begin position="95"/>
        <end position="194"/>
    </location>
</feature>
<dbReference type="InterPro" id="IPR014710">
    <property type="entry name" value="RmlC-like_jellyroll"/>
</dbReference>
<evidence type="ECO:0000256" key="1">
    <source>
        <dbReference type="ARBA" id="ARBA00008416"/>
    </source>
</evidence>
<feature type="signal peptide" evidence="3">
    <location>
        <begin position="1"/>
        <end position="25"/>
    </location>
</feature>
<keyword evidence="3" id="KW-0732">Signal</keyword>
<comment type="similarity">
    <text evidence="1 2">Belongs to the pirin family.</text>
</comment>
<reference evidence="6" key="1">
    <citation type="submission" date="2021-01" db="EMBL/GenBank/DDBJ databases">
        <authorList>
            <person name="Corre E."/>
            <person name="Pelletier E."/>
            <person name="Niang G."/>
            <person name="Scheremetjew M."/>
            <person name="Finn R."/>
            <person name="Kale V."/>
            <person name="Holt S."/>
            <person name="Cochrane G."/>
            <person name="Meng A."/>
            <person name="Brown T."/>
            <person name="Cohen L."/>
        </authorList>
    </citation>
    <scope>NUCLEOTIDE SEQUENCE</scope>
    <source>
        <strain evidence="6">CCMP1374</strain>
    </source>
</reference>
<protein>
    <recommendedName>
        <fullName evidence="7">Pirin N-terminal domain-containing protein</fullName>
    </recommendedName>
</protein>
<name>A0A7S0E1A6_9EUKA</name>